<name>A0A2X2YMT2_9ACTO</name>
<dbReference type="GO" id="GO:0005737">
    <property type="term" value="C:cytoplasm"/>
    <property type="evidence" value="ECO:0007669"/>
    <property type="project" value="TreeGrafter"/>
</dbReference>
<proteinExistence type="predicted"/>
<feature type="region of interest" description="Disordered" evidence="1">
    <location>
        <begin position="68"/>
        <end position="92"/>
    </location>
</feature>
<dbReference type="PANTHER" id="PTHR45982:SF1">
    <property type="entry name" value="REGULATOR OF CHROMOSOME CONDENSATION"/>
    <property type="match status" value="1"/>
</dbReference>
<protein>
    <submittedName>
        <fullName evidence="3">Regulator of chromosome condensation (RCC1) repeat</fullName>
    </submittedName>
</protein>
<keyword evidence="2" id="KW-1133">Transmembrane helix</keyword>
<dbReference type="Gene3D" id="2.130.10.30">
    <property type="entry name" value="Regulator of chromosome condensation 1/beta-lactamase-inhibitor protein II"/>
    <property type="match status" value="1"/>
</dbReference>
<dbReference type="InterPro" id="IPR000408">
    <property type="entry name" value="Reg_chr_condens"/>
</dbReference>
<accession>A0A2X2YMT2</accession>
<gene>
    <name evidence="3" type="ORF">NCTC11820_00608</name>
</gene>
<reference evidence="3 4" key="1">
    <citation type="submission" date="2018-06" db="EMBL/GenBank/DDBJ databases">
        <authorList>
            <consortium name="Pathogen Informatics"/>
            <person name="Doyle S."/>
        </authorList>
    </citation>
    <scope>NUCLEOTIDE SEQUENCE [LARGE SCALE GENOMIC DNA]</scope>
    <source>
        <strain evidence="3 4">NCTC11820</strain>
    </source>
</reference>
<dbReference type="EMBL" id="UASJ01000001">
    <property type="protein sequence ID" value="SQB64273.1"/>
    <property type="molecule type" value="Genomic_DNA"/>
</dbReference>
<dbReference type="AlphaFoldDB" id="A0A2X2YMT2"/>
<dbReference type="PANTHER" id="PTHR45982">
    <property type="entry name" value="REGULATOR OF CHROMOSOME CONDENSATION"/>
    <property type="match status" value="1"/>
</dbReference>
<evidence type="ECO:0000313" key="4">
    <source>
        <dbReference type="Proteomes" id="UP000250245"/>
    </source>
</evidence>
<dbReference type="RefSeq" id="WP_013188570.1">
    <property type="nucleotide sequence ID" value="NZ_CP068112.1"/>
</dbReference>
<dbReference type="GeneID" id="55564251"/>
<feature type="transmembrane region" description="Helical" evidence="2">
    <location>
        <begin position="108"/>
        <end position="129"/>
    </location>
</feature>
<dbReference type="Pfam" id="PF13540">
    <property type="entry name" value="RCC1_2"/>
    <property type="match status" value="1"/>
</dbReference>
<dbReference type="PROSITE" id="PS50012">
    <property type="entry name" value="RCC1_3"/>
    <property type="match status" value="1"/>
</dbReference>
<feature type="compositionally biased region" description="Basic and acidic residues" evidence="1">
    <location>
        <begin position="284"/>
        <end position="293"/>
    </location>
</feature>
<dbReference type="SUPFAM" id="SSF50985">
    <property type="entry name" value="RCC1/BLIP-II"/>
    <property type="match status" value="1"/>
</dbReference>
<evidence type="ECO:0000256" key="2">
    <source>
        <dbReference type="SAM" id="Phobius"/>
    </source>
</evidence>
<evidence type="ECO:0000256" key="1">
    <source>
        <dbReference type="SAM" id="MobiDB-lite"/>
    </source>
</evidence>
<keyword evidence="2" id="KW-0472">Membrane</keyword>
<sequence length="360" mass="37505">MLDDDLREENLYLIASGQDPSEELLEEIRKHPACYPKLDAWAEYVEKTGTKIEPPPPPAMEAPVEVEDPGVDDVTAPPSEPTGHKRGLLRSKNVESGAPLPVKNQRMIFAVAGIAGVLLVGAVISVVVLQAGSGNAKAAPTPAKTVTAQPVVEKALTVSGDGFVCSAKGKTVTCLGQNNLGQLGDGGPSTNHTGKISLVKPVKLLSSGADFVCASSGKGVTCWGDNRWKQSGDNVNPTIAPTEVSALHGKTVVSLASGELHTCAITSEKKLYCWGSGFSGQLGDGKEGEKASGVKEMPLPEGQIPLSVTSSRFGSCVTMKSGKTFCWGSNEGNRIAEGEAQYLGMTEMGVENDADSGTQN</sequence>
<keyword evidence="2" id="KW-0812">Transmembrane</keyword>
<dbReference type="Proteomes" id="UP000250245">
    <property type="component" value="Unassembled WGS sequence"/>
</dbReference>
<dbReference type="InterPro" id="IPR051553">
    <property type="entry name" value="Ran_GTPase-activating"/>
</dbReference>
<dbReference type="GO" id="GO:0005085">
    <property type="term" value="F:guanyl-nucleotide exchange factor activity"/>
    <property type="evidence" value="ECO:0007669"/>
    <property type="project" value="TreeGrafter"/>
</dbReference>
<evidence type="ECO:0000313" key="3">
    <source>
        <dbReference type="EMBL" id="SQB64273.1"/>
    </source>
</evidence>
<organism evidence="3 4">
    <name type="scientific">Mobiluncus curtisii</name>
    <dbReference type="NCBI Taxonomy" id="2051"/>
    <lineage>
        <taxon>Bacteria</taxon>
        <taxon>Bacillati</taxon>
        <taxon>Actinomycetota</taxon>
        <taxon>Actinomycetes</taxon>
        <taxon>Actinomycetales</taxon>
        <taxon>Actinomycetaceae</taxon>
        <taxon>Mobiluncus</taxon>
    </lineage>
</organism>
<dbReference type="InterPro" id="IPR009091">
    <property type="entry name" value="RCC1/BLIP-II"/>
</dbReference>
<feature type="region of interest" description="Disordered" evidence="1">
    <location>
        <begin position="283"/>
        <end position="302"/>
    </location>
</feature>